<dbReference type="EC" id="2.7.13.3" evidence="2"/>
<name>A0A6V8N2B2_9BACT</name>
<organism evidence="11 12">
    <name type="scientific">Geomonas limicola</name>
    <dbReference type="NCBI Taxonomy" id="2740186"/>
    <lineage>
        <taxon>Bacteria</taxon>
        <taxon>Pseudomonadati</taxon>
        <taxon>Thermodesulfobacteriota</taxon>
        <taxon>Desulfuromonadia</taxon>
        <taxon>Geobacterales</taxon>
        <taxon>Geobacteraceae</taxon>
        <taxon>Geomonas</taxon>
    </lineage>
</organism>
<dbReference type="SMART" id="SM00086">
    <property type="entry name" value="PAC"/>
    <property type="match status" value="1"/>
</dbReference>
<dbReference type="Gene3D" id="3.30.565.10">
    <property type="entry name" value="Histidine kinase-like ATPase, C-terminal domain"/>
    <property type="match status" value="1"/>
</dbReference>
<evidence type="ECO:0000256" key="1">
    <source>
        <dbReference type="ARBA" id="ARBA00000085"/>
    </source>
</evidence>
<dbReference type="InterPro" id="IPR003594">
    <property type="entry name" value="HATPase_dom"/>
</dbReference>
<dbReference type="PROSITE" id="PS50113">
    <property type="entry name" value="PAC"/>
    <property type="match status" value="1"/>
</dbReference>
<dbReference type="SMART" id="SM00091">
    <property type="entry name" value="PAS"/>
    <property type="match status" value="1"/>
</dbReference>
<dbReference type="GO" id="GO:0007234">
    <property type="term" value="P:osmosensory signaling via phosphorelay pathway"/>
    <property type="evidence" value="ECO:0007669"/>
    <property type="project" value="TreeGrafter"/>
</dbReference>
<dbReference type="InterPro" id="IPR036890">
    <property type="entry name" value="HATPase_C_sf"/>
</dbReference>
<evidence type="ECO:0000313" key="11">
    <source>
        <dbReference type="EMBL" id="GFO66675.1"/>
    </source>
</evidence>
<keyword evidence="12" id="KW-1185">Reference proteome</keyword>
<dbReference type="SUPFAM" id="SSF55874">
    <property type="entry name" value="ATPase domain of HSP90 chaperone/DNA topoisomerase II/histidine kinase"/>
    <property type="match status" value="1"/>
</dbReference>
<dbReference type="InterPro" id="IPR005467">
    <property type="entry name" value="His_kinase_dom"/>
</dbReference>
<evidence type="ECO:0000259" key="9">
    <source>
        <dbReference type="PROSITE" id="PS50112"/>
    </source>
</evidence>
<dbReference type="InterPro" id="IPR004358">
    <property type="entry name" value="Sig_transdc_His_kin-like_C"/>
</dbReference>
<gene>
    <name evidence="11" type="ORF">GMLC_02540</name>
</gene>
<evidence type="ECO:0000256" key="6">
    <source>
        <dbReference type="ARBA" id="ARBA00023136"/>
    </source>
</evidence>
<dbReference type="GO" id="GO:0000156">
    <property type="term" value="F:phosphorelay response regulator activity"/>
    <property type="evidence" value="ECO:0007669"/>
    <property type="project" value="TreeGrafter"/>
</dbReference>
<dbReference type="EMBL" id="BLXZ01000001">
    <property type="protein sequence ID" value="GFO66675.1"/>
    <property type="molecule type" value="Genomic_DNA"/>
</dbReference>
<dbReference type="InterPro" id="IPR050351">
    <property type="entry name" value="BphY/WalK/GraS-like"/>
</dbReference>
<dbReference type="PRINTS" id="PR00344">
    <property type="entry name" value="BCTRLSENSOR"/>
</dbReference>
<dbReference type="Proteomes" id="UP000587586">
    <property type="component" value="Unassembled WGS sequence"/>
</dbReference>
<dbReference type="InterPro" id="IPR000700">
    <property type="entry name" value="PAS-assoc_C"/>
</dbReference>
<dbReference type="Gene3D" id="3.30.450.20">
    <property type="entry name" value="PAS domain"/>
    <property type="match status" value="1"/>
</dbReference>
<dbReference type="PROSITE" id="PS50112">
    <property type="entry name" value="PAS"/>
    <property type="match status" value="1"/>
</dbReference>
<dbReference type="GO" id="GO:0030295">
    <property type="term" value="F:protein kinase activator activity"/>
    <property type="evidence" value="ECO:0007669"/>
    <property type="project" value="TreeGrafter"/>
</dbReference>
<dbReference type="SMART" id="SM00387">
    <property type="entry name" value="HATPase_c"/>
    <property type="match status" value="1"/>
</dbReference>
<dbReference type="PANTHER" id="PTHR42878:SF15">
    <property type="entry name" value="BACTERIOPHYTOCHROME"/>
    <property type="match status" value="1"/>
</dbReference>
<dbReference type="Pfam" id="PF02518">
    <property type="entry name" value="HATPase_c"/>
    <property type="match status" value="1"/>
</dbReference>
<keyword evidence="6 7" id="KW-0472">Membrane</keyword>
<evidence type="ECO:0000256" key="7">
    <source>
        <dbReference type="SAM" id="Phobius"/>
    </source>
</evidence>
<evidence type="ECO:0000256" key="4">
    <source>
        <dbReference type="ARBA" id="ARBA00022679"/>
    </source>
</evidence>
<dbReference type="NCBIfam" id="TIGR00229">
    <property type="entry name" value="sensory_box"/>
    <property type="match status" value="1"/>
</dbReference>
<dbReference type="InterPro" id="IPR001610">
    <property type="entry name" value="PAC"/>
</dbReference>
<dbReference type="InterPro" id="IPR036097">
    <property type="entry name" value="HisK_dim/P_sf"/>
</dbReference>
<comment type="catalytic activity">
    <reaction evidence="1">
        <text>ATP + protein L-histidine = ADP + protein N-phospho-L-histidine.</text>
        <dbReference type="EC" id="2.7.13.3"/>
    </reaction>
</comment>
<dbReference type="PANTHER" id="PTHR42878">
    <property type="entry name" value="TWO-COMPONENT HISTIDINE KINASE"/>
    <property type="match status" value="1"/>
</dbReference>
<keyword evidence="4" id="KW-0808">Transferase</keyword>
<evidence type="ECO:0000256" key="3">
    <source>
        <dbReference type="ARBA" id="ARBA00022553"/>
    </source>
</evidence>
<evidence type="ECO:0000259" key="8">
    <source>
        <dbReference type="PROSITE" id="PS50109"/>
    </source>
</evidence>
<keyword evidence="7" id="KW-1133">Transmembrane helix</keyword>
<dbReference type="InterPro" id="IPR003661">
    <property type="entry name" value="HisK_dim/P_dom"/>
</dbReference>
<dbReference type="InterPro" id="IPR013767">
    <property type="entry name" value="PAS_fold"/>
</dbReference>
<feature type="domain" description="PAS" evidence="9">
    <location>
        <begin position="97"/>
        <end position="132"/>
    </location>
</feature>
<dbReference type="Pfam" id="PF00512">
    <property type="entry name" value="HisKA"/>
    <property type="match status" value="1"/>
</dbReference>
<evidence type="ECO:0000256" key="2">
    <source>
        <dbReference type="ARBA" id="ARBA00012438"/>
    </source>
</evidence>
<protein>
    <recommendedName>
        <fullName evidence="2">histidine kinase</fullName>
        <ecNumber evidence="2">2.7.13.3</ecNumber>
    </recommendedName>
</protein>
<dbReference type="SUPFAM" id="SSF47384">
    <property type="entry name" value="Homodimeric domain of signal transducing histidine kinase"/>
    <property type="match status" value="1"/>
</dbReference>
<dbReference type="SMART" id="SM00388">
    <property type="entry name" value="HisKA"/>
    <property type="match status" value="1"/>
</dbReference>
<feature type="domain" description="Histidine kinase" evidence="8">
    <location>
        <begin position="247"/>
        <end position="459"/>
    </location>
</feature>
<keyword evidence="5" id="KW-0418">Kinase</keyword>
<dbReference type="PROSITE" id="PS50109">
    <property type="entry name" value="HIS_KIN"/>
    <property type="match status" value="1"/>
</dbReference>
<dbReference type="Gene3D" id="1.10.287.130">
    <property type="match status" value="1"/>
</dbReference>
<feature type="transmembrane region" description="Helical" evidence="7">
    <location>
        <begin position="6"/>
        <end position="25"/>
    </location>
</feature>
<dbReference type="InterPro" id="IPR035965">
    <property type="entry name" value="PAS-like_dom_sf"/>
</dbReference>
<sequence>MAAAYGGLVPGLAATGLSIGMLFWMKLTAGIPFGAETFHPLRLLAFAGLGGAFSWGWHSIHQHQQKVVEAEAEARYASDRAAAAEKLRETTSRLKQSEQYFPTLVNTANEGIWVVEADGTSSYVNERMIRILDQNSVLGRPAEGFVHPEDRSVFLHQLKALRQGGVARFEVRIPRSDGSVIWLQVSAAPRMDGANVDGTFAMCTDITSRKQMEGKLLQLNSNLEQRVAERSAELSRLNADLESFCHSISHELRGPIARLNAFSGLVKEAVAGGDTEELPYLSDRIEVASRRLRTVIDSLLLINRLSRAHLSREAIDLSELASQIVNELCTELPGREVLLRVTPALTAQADQGMLNICLRNLLHNAVKYSGTRQTVTIEVGWQESSGAYYVRDGGVGFDMEFCHRLFEPFSRLHHDSQFEGSGMGLTIVKRIIERHGGSIWAEGAPGEGATFFFTLGTGDFVEWFGPRGGGDGQPVSFAG</sequence>
<dbReference type="SUPFAM" id="SSF55785">
    <property type="entry name" value="PYP-like sensor domain (PAS domain)"/>
    <property type="match status" value="1"/>
</dbReference>
<dbReference type="CDD" id="cd00130">
    <property type="entry name" value="PAS"/>
    <property type="match status" value="1"/>
</dbReference>
<dbReference type="GO" id="GO:0000155">
    <property type="term" value="F:phosphorelay sensor kinase activity"/>
    <property type="evidence" value="ECO:0007669"/>
    <property type="project" value="InterPro"/>
</dbReference>
<evidence type="ECO:0000313" key="12">
    <source>
        <dbReference type="Proteomes" id="UP000587586"/>
    </source>
</evidence>
<keyword evidence="3" id="KW-0597">Phosphoprotein</keyword>
<dbReference type="CDD" id="cd00082">
    <property type="entry name" value="HisKA"/>
    <property type="match status" value="1"/>
</dbReference>
<dbReference type="FunFam" id="3.30.565.10:FF:000006">
    <property type="entry name" value="Sensor histidine kinase WalK"/>
    <property type="match status" value="1"/>
</dbReference>
<dbReference type="Pfam" id="PF00989">
    <property type="entry name" value="PAS"/>
    <property type="match status" value="1"/>
</dbReference>
<evidence type="ECO:0000256" key="5">
    <source>
        <dbReference type="ARBA" id="ARBA00022777"/>
    </source>
</evidence>
<accession>A0A6V8N2B2</accession>
<feature type="domain" description="PAC" evidence="10">
    <location>
        <begin position="167"/>
        <end position="218"/>
    </location>
</feature>
<dbReference type="AlphaFoldDB" id="A0A6V8N2B2"/>
<evidence type="ECO:0000259" key="10">
    <source>
        <dbReference type="PROSITE" id="PS50113"/>
    </source>
</evidence>
<keyword evidence="7" id="KW-0812">Transmembrane</keyword>
<reference evidence="12" key="1">
    <citation type="submission" date="2020-06" db="EMBL/GenBank/DDBJ databases">
        <title>Draft genomic sequecing of Geomonas sp. Red745.</title>
        <authorList>
            <person name="Itoh H."/>
            <person name="Xu Z.X."/>
            <person name="Ushijima N."/>
            <person name="Masuda Y."/>
            <person name="Shiratori Y."/>
            <person name="Senoo K."/>
        </authorList>
    </citation>
    <scope>NUCLEOTIDE SEQUENCE [LARGE SCALE GENOMIC DNA]</scope>
    <source>
        <strain evidence="12">Red745</strain>
    </source>
</reference>
<dbReference type="GO" id="GO:0016020">
    <property type="term" value="C:membrane"/>
    <property type="evidence" value="ECO:0007669"/>
    <property type="project" value="UniProtKB-SubCell"/>
</dbReference>
<comment type="caution">
    <text evidence="11">The sequence shown here is derived from an EMBL/GenBank/DDBJ whole genome shotgun (WGS) entry which is preliminary data.</text>
</comment>
<dbReference type="InterPro" id="IPR000014">
    <property type="entry name" value="PAS"/>
</dbReference>
<proteinExistence type="predicted"/>